<proteinExistence type="predicted"/>
<gene>
    <name evidence="2" type="ORF">RHTO0S_23e00232g</name>
</gene>
<name>A0A061BMA3_RHOTO</name>
<dbReference type="EMBL" id="LK052958">
    <property type="protein sequence ID" value="CDR49081.1"/>
    <property type="molecule type" value="Genomic_DNA"/>
</dbReference>
<accession>A0A061BMA3</accession>
<feature type="region of interest" description="Disordered" evidence="1">
    <location>
        <begin position="360"/>
        <end position="394"/>
    </location>
</feature>
<dbReference type="AlphaFoldDB" id="A0A061BMA3"/>
<protein>
    <submittedName>
        <fullName evidence="2">RHTO0S23e00232g1_1</fullName>
    </submittedName>
</protein>
<feature type="compositionally biased region" description="Low complexity" evidence="1">
    <location>
        <begin position="175"/>
        <end position="186"/>
    </location>
</feature>
<organism evidence="2">
    <name type="scientific">Rhodotorula toruloides</name>
    <name type="common">Yeast</name>
    <name type="synonym">Rhodosporidium toruloides</name>
    <dbReference type="NCBI Taxonomy" id="5286"/>
    <lineage>
        <taxon>Eukaryota</taxon>
        <taxon>Fungi</taxon>
        <taxon>Dikarya</taxon>
        <taxon>Basidiomycota</taxon>
        <taxon>Pucciniomycotina</taxon>
        <taxon>Microbotryomycetes</taxon>
        <taxon>Sporidiobolales</taxon>
        <taxon>Sporidiobolaceae</taxon>
        <taxon>Rhodotorula</taxon>
    </lineage>
</organism>
<reference evidence="2" key="1">
    <citation type="journal article" date="2014" name="Genome Announc.">
        <title>Draft genome sequence of Rhodosporidium toruloides CECT1137, an oleaginous yeast of biotechnological interest.</title>
        <authorList>
            <person name="Morin N."/>
            <person name="Calcas X."/>
            <person name="Devillers H."/>
            <person name="Durrens P."/>
            <person name="Sherman D.J."/>
            <person name="Nicaud J.-M."/>
            <person name="Neuveglise C."/>
        </authorList>
    </citation>
    <scope>NUCLEOTIDE SEQUENCE</scope>
    <source>
        <strain evidence="2">CECT1137</strain>
    </source>
</reference>
<feature type="region of interest" description="Disordered" evidence="1">
    <location>
        <begin position="279"/>
        <end position="316"/>
    </location>
</feature>
<dbReference type="OrthoDB" id="2528823at2759"/>
<evidence type="ECO:0000256" key="1">
    <source>
        <dbReference type="SAM" id="MobiDB-lite"/>
    </source>
</evidence>
<evidence type="ECO:0000313" key="2">
    <source>
        <dbReference type="EMBL" id="CDR49081.1"/>
    </source>
</evidence>
<feature type="compositionally biased region" description="Polar residues" evidence="1">
    <location>
        <begin position="307"/>
        <end position="316"/>
    </location>
</feature>
<feature type="compositionally biased region" description="Low complexity" evidence="1">
    <location>
        <begin position="279"/>
        <end position="293"/>
    </location>
</feature>
<feature type="region of interest" description="Disordered" evidence="1">
    <location>
        <begin position="160"/>
        <end position="205"/>
    </location>
</feature>
<sequence length="394" mass="41040">MAAHTRASPLKPACARSRFSSSFSSLSLTSLPLALDRDSTCCCSTSLLPHTHQLHPATMQLPSALVVLLSLASLSHALPLARQRPSPRDINISHTSLANGSTSTHSIPNSVLPAELQKAIEGSDININLTTDRVKRAAGVNNSTINLTVISSRALLDRKAQGDALRRDRTTKRFAPTSSTSSSSAPQHHNIHIDASSNGAGGVGGIHNSTVNINLHSSTTSRKTRRKVALGDHSVLVDVSSSSAQDGAEDGGIEDSTVHVNILPPRALTKSTGHHSIVVDSSSLSSEDAAQSSTTTGSHSAVVDTSAGPSSSASGVKNSTINLTVIAPKDSSSSPADAEVPSLARLSKRALPAFEAWSSSIQQRDVASPSEDVPALVGRDHSSRASMKRIVKRA</sequence>